<name>A0A432LCW3_9BACI</name>
<accession>A0A432LCW3</accession>
<evidence type="ECO:0000256" key="2">
    <source>
        <dbReference type="SAM" id="Phobius"/>
    </source>
</evidence>
<keyword evidence="2" id="KW-1133">Transmembrane helix</keyword>
<feature type="compositionally biased region" description="Polar residues" evidence="1">
    <location>
        <begin position="194"/>
        <end position="217"/>
    </location>
</feature>
<proteinExistence type="predicted"/>
<dbReference type="Pfam" id="PF12791">
    <property type="entry name" value="RsgI_N"/>
    <property type="match status" value="1"/>
</dbReference>
<evidence type="ECO:0000259" key="3">
    <source>
        <dbReference type="PROSITE" id="PS51849"/>
    </source>
</evidence>
<comment type="caution">
    <text evidence="4">The sequence shown here is derived from an EMBL/GenBank/DDBJ whole genome shotgun (WGS) entry which is preliminary data.</text>
</comment>
<evidence type="ECO:0000256" key="1">
    <source>
        <dbReference type="SAM" id="MobiDB-lite"/>
    </source>
</evidence>
<dbReference type="AlphaFoldDB" id="A0A432LCW3"/>
<dbReference type="RefSeq" id="WP_126658453.1">
    <property type="nucleotide sequence ID" value="NZ_RYYR01000008.1"/>
</dbReference>
<feature type="domain" description="RsgI N-terminal anti-sigma" evidence="3">
    <location>
        <begin position="5"/>
        <end position="53"/>
    </location>
</feature>
<feature type="compositionally biased region" description="Polar residues" evidence="1">
    <location>
        <begin position="276"/>
        <end position="285"/>
    </location>
</feature>
<keyword evidence="2" id="KW-0472">Membrane</keyword>
<gene>
    <name evidence="4" type="ORF">EK386_07315</name>
</gene>
<dbReference type="InterPro" id="IPR024449">
    <property type="entry name" value="Anti-sigma_RsgI_N"/>
</dbReference>
<protein>
    <submittedName>
        <fullName evidence="4">Anti-sigma factor domain-containing protein</fullName>
    </submittedName>
</protein>
<dbReference type="PROSITE" id="PS51849">
    <property type="entry name" value="RSGI_N"/>
    <property type="match status" value="1"/>
</dbReference>
<reference evidence="4 5" key="1">
    <citation type="submission" date="2018-12" db="EMBL/GenBank/DDBJ databases">
        <title>Lysinibacillus antri sp. nov., isolated from a cave soil.</title>
        <authorList>
            <person name="Narsing Rao M.P."/>
            <person name="Zhang H."/>
            <person name="Dong Z.-Y."/>
            <person name="Niu X.-K."/>
            <person name="Zhang K."/>
            <person name="Fang B.-Z."/>
            <person name="Kang Y.-Q."/>
            <person name="Xiao M."/>
            <person name="Li W.-J."/>
        </authorList>
    </citation>
    <scope>NUCLEOTIDE SEQUENCE [LARGE SCALE GENOMIC DNA]</scope>
    <source>
        <strain evidence="4 5">SYSU K30002</strain>
    </source>
</reference>
<keyword evidence="2" id="KW-0812">Transmembrane</keyword>
<dbReference type="EMBL" id="RYYR01000008">
    <property type="protein sequence ID" value="RUL53932.1"/>
    <property type="molecule type" value="Genomic_DNA"/>
</dbReference>
<sequence>MMRTYRGIVCEKNKNDMVFMTDQGEFLRGIPLVANAEVGEEVEFQLVTSAPLRNKKLKLFVAAPVLAAAIVLLLLTSTLFTKTANVYAYIQLEGETSIEIGIDEDGKVISVSSDNQELPLDHWKDQPVDQVLADAIKQIAPNNEDYEIKTKFEKQDQSELNSYIENTVKESKEQINKPVQNIQEKIEKEGTIPEDNTPTEIPDENNGNNTKQQQPPSKVQDENNGKSNQEKTNNSNAEIKKSDNHSNQRENKQTPNNNNIEKEHLNKDKEIKTNDKSNGPQNNKQKQPHQEE</sequence>
<feature type="transmembrane region" description="Helical" evidence="2">
    <location>
        <begin position="59"/>
        <end position="80"/>
    </location>
</feature>
<evidence type="ECO:0000313" key="4">
    <source>
        <dbReference type="EMBL" id="RUL53932.1"/>
    </source>
</evidence>
<feature type="compositionally biased region" description="Polar residues" evidence="1">
    <location>
        <begin position="225"/>
        <end position="237"/>
    </location>
</feature>
<dbReference type="Proteomes" id="UP000287910">
    <property type="component" value="Unassembled WGS sequence"/>
</dbReference>
<evidence type="ECO:0000313" key="5">
    <source>
        <dbReference type="Proteomes" id="UP000287910"/>
    </source>
</evidence>
<feature type="region of interest" description="Disordered" evidence="1">
    <location>
        <begin position="171"/>
        <end position="292"/>
    </location>
</feature>
<keyword evidence="5" id="KW-1185">Reference proteome</keyword>
<feature type="compositionally biased region" description="Basic and acidic residues" evidence="1">
    <location>
        <begin position="260"/>
        <end position="275"/>
    </location>
</feature>
<feature type="compositionally biased region" description="Basic and acidic residues" evidence="1">
    <location>
        <begin position="238"/>
        <end position="252"/>
    </location>
</feature>
<organism evidence="4 5">
    <name type="scientific">Lysinibacillus antri</name>
    <dbReference type="NCBI Taxonomy" id="2498145"/>
    <lineage>
        <taxon>Bacteria</taxon>
        <taxon>Bacillati</taxon>
        <taxon>Bacillota</taxon>
        <taxon>Bacilli</taxon>
        <taxon>Bacillales</taxon>
        <taxon>Bacillaceae</taxon>
        <taxon>Lysinibacillus</taxon>
    </lineage>
</organism>